<gene>
    <name evidence="3" type="ORF">TKK_003097</name>
</gene>
<evidence type="ECO:0000256" key="2">
    <source>
        <dbReference type="SAM" id="MobiDB-lite"/>
    </source>
</evidence>
<organism evidence="3 4">
    <name type="scientific">Trichogramma kaykai</name>
    <dbReference type="NCBI Taxonomy" id="54128"/>
    <lineage>
        <taxon>Eukaryota</taxon>
        <taxon>Metazoa</taxon>
        <taxon>Ecdysozoa</taxon>
        <taxon>Arthropoda</taxon>
        <taxon>Hexapoda</taxon>
        <taxon>Insecta</taxon>
        <taxon>Pterygota</taxon>
        <taxon>Neoptera</taxon>
        <taxon>Endopterygota</taxon>
        <taxon>Hymenoptera</taxon>
        <taxon>Apocrita</taxon>
        <taxon>Proctotrupomorpha</taxon>
        <taxon>Chalcidoidea</taxon>
        <taxon>Trichogrammatidae</taxon>
        <taxon>Trichogramma</taxon>
    </lineage>
</organism>
<dbReference type="EMBL" id="JBJJXI010000026">
    <property type="protein sequence ID" value="KAL3404108.1"/>
    <property type="molecule type" value="Genomic_DNA"/>
</dbReference>
<dbReference type="AlphaFoldDB" id="A0ABD2XFK3"/>
<proteinExistence type="predicted"/>
<reference evidence="3 4" key="1">
    <citation type="journal article" date="2024" name="bioRxiv">
        <title>A reference genome for Trichogramma kaykai: A tiny desert-dwelling parasitoid wasp with competing sex-ratio distorters.</title>
        <authorList>
            <person name="Culotta J."/>
            <person name="Lindsey A.R."/>
        </authorList>
    </citation>
    <scope>NUCLEOTIDE SEQUENCE [LARGE SCALE GENOMIC DNA]</scope>
    <source>
        <strain evidence="3 4">KSX58</strain>
    </source>
</reference>
<feature type="coiled-coil region" evidence="1">
    <location>
        <begin position="290"/>
        <end position="506"/>
    </location>
</feature>
<accession>A0ABD2XFK3</accession>
<sequence>MPSGTTDLSPTAVSSEPVIKIKASAAAASSADRRQKKAATSRLIQSAKHGSNPHSGPDSLSQSARRRLQYNNNNNNNNNTQQQQQHGSSSQLPVRSASKGSIQTAEKANKAQQQQQQQPKSAMLRKIAGKPNAQDKKKTNAAVPRKSMSLLDLSPAASKLTPATGFELRGCDSALSVGRLDSASYRQLAEELSDKDSLIMLQRRNNPHHRLSKRLGSATTSGLTQAERERRAGQLVARGLMLHAWRQRRREVRELKTSLANLEQQSLQIVVLRRLLHNENARVARMSGDLHRLRAHSEDINKELQQLKAEKETMLSEAQKLKELAEERAINAENLRNELGTERDRLAALDKQIAKDRDKLLKSREDKKSLLDKVAAFEALIEEKTKKAECAERAREEMQVQLDTQLALNASLQEEIQRFAGLVKEKQKERTELEKTLRELEDENMRLEERLQSSEQLEHELSLQAADFKCQLLHQDAKIRQMDQACKTYRAEIMELQASLLKYTEESGWSSKLFRFAGSVARYPHLIMRTLSFFLTGLPLVWN</sequence>
<feature type="compositionally biased region" description="Polar residues" evidence="2">
    <location>
        <begin position="42"/>
        <end position="63"/>
    </location>
</feature>
<feature type="region of interest" description="Disordered" evidence="2">
    <location>
        <begin position="25"/>
        <end position="124"/>
    </location>
</feature>
<comment type="caution">
    <text evidence="3">The sequence shown here is derived from an EMBL/GenBank/DDBJ whole genome shotgun (WGS) entry which is preliminary data.</text>
</comment>
<feature type="compositionally biased region" description="Low complexity" evidence="2">
    <location>
        <begin position="69"/>
        <end position="85"/>
    </location>
</feature>
<protein>
    <submittedName>
        <fullName evidence="3">Uncharacterized protein</fullName>
    </submittedName>
</protein>
<evidence type="ECO:0000313" key="3">
    <source>
        <dbReference type="EMBL" id="KAL3404108.1"/>
    </source>
</evidence>
<evidence type="ECO:0000256" key="1">
    <source>
        <dbReference type="SAM" id="Coils"/>
    </source>
</evidence>
<dbReference type="Proteomes" id="UP001627154">
    <property type="component" value="Unassembled WGS sequence"/>
</dbReference>
<feature type="compositionally biased region" description="Polar residues" evidence="2">
    <location>
        <begin position="86"/>
        <end position="106"/>
    </location>
</feature>
<keyword evidence="4" id="KW-1185">Reference proteome</keyword>
<name>A0ABD2XFK3_9HYME</name>
<evidence type="ECO:0000313" key="4">
    <source>
        <dbReference type="Proteomes" id="UP001627154"/>
    </source>
</evidence>
<keyword evidence="1" id="KW-0175">Coiled coil</keyword>